<dbReference type="InterPro" id="IPR021109">
    <property type="entry name" value="Peptidase_aspartic_dom_sf"/>
</dbReference>
<keyword evidence="1" id="KW-0808">Transferase</keyword>
<gene>
    <name evidence="6" type="ORF">PACLA_8A041984</name>
</gene>
<dbReference type="SMART" id="SM00343">
    <property type="entry name" value="ZnF_C2HC"/>
    <property type="match status" value="2"/>
</dbReference>
<proteinExistence type="predicted"/>
<dbReference type="Pfam" id="PF14893">
    <property type="entry name" value="PNMA"/>
    <property type="match status" value="1"/>
</dbReference>
<dbReference type="GO" id="GO:0004190">
    <property type="term" value="F:aspartic-type endopeptidase activity"/>
    <property type="evidence" value="ECO:0007669"/>
    <property type="project" value="InterPro"/>
</dbReference>
<evidence type="ECO:0000256" key="1">
    <source>
        <dbReference type="ARBA" id="ARBA00022679"/>
    </source>
</evidence>
<dbReference type="Proteomes" id="UP001152795">
    <property type="component" value="Unassembled WGS sequence"/>
</dbReference>
<dbReference type="InterPro" id="IPR001878">
    <property type="entry name" value="Znf_CCHC"/>
</dbReference>
<evidence type="ECO:0000256" key="2">
    <source>
        <dbReference type="ARBA" id="ARBA00022695"/>
    </source>
</evidence>
<evidence type="ECO:0000256" key="3">
    <source>
        <dbReference type="ARBA" id="ARBA00022722"/>
    </source>
</evidence>
<keyword evidence="4" id="KW-0255">Endonuclease</keyword>
<feature type="non-terminal residue" evidence="6">
    <location>
        <position position="484"/>
    </location>
</feature>
<dbReference type="PANTHER" id="PTHR37984">
    <property type="entry name" value="PROTEIN CBG26694"/>
    <property type="match status" value="1"/>
</dbReference>
<keyword evidence="7" id="KW-1185">Reference proteome</keyword>
<dbReference type="InterPro" id="IPR001969">
    <property type="entry name" value="Aspartic_peptidase_AS"/>
</dbReference>
<dbReference type="Gene3D" id="2.40.70.10">
    <property type="entry name" value="Acid Proteases"/>
    <property type="match status" value="1"/>
</dbReference>
<dbReference type="AlphaFoldDB" id="A0A6S7LTC2"/>
<dbReference type="InterPro" id="IPR043502">
    <property type="entry name" value="DNA/RNA_pol_sf"/>
</dbReference>
<dbReference type="Gene3D" id="3.30.70.270">
    <property type="match status" value="1"/>
</dbReference>
<dbReference type="GO" id="GO:0003676">
    <property type="term" value="F:nucleic acid binding"/>
    <property type="evidence" value="ECO:0007669"/>
    <property type="project" value="InterPro"/>
</dbReference>
<comment type="caution">
    <text evidence="6">The sequence shown here is derived from an EMBL/GenBank/DDBJ whole genome shotgun (WGS) entry which is preliminary data.</text>
</comment>
<dbReference type="PROSITE" id="PS50158">
    <property type="entry name" value="ZF_CCHC"/>
    <property type="match status" value="1"/>
</dbReference>
<keyword evidence="3" id="KW-0540">Nuclease</keyword>
<name>A0A6S7LTC2_PARCT</name>
<dbReference type="OrthoDB" id="8039770at2759"/>
<evidence type="ECO:0000256" key="5">
    <source>
        <dbReference type="SAM" id="MobiDB-lite"/>
    </source>
</evidence>
<dbReference type="PROSITE" id="PS00141">
    <property type="entry name" value="ASP_PROTEASE"/>
    <property type="match status" value="1"/>
</dbReference>
<dbReference type="GO" id="GO:0004519">
    <property type="term" value="F:endonuclease activity"/>
    <property type="evidence" value="ECO:0007669"/>
    <property type="project" value="UniProtKB-KW"/>
</dbReference>
<evidence type="ECO:0000313" key="7">
    <source>
        <dbReference type="Proteomes" id="UP001152795"/>
    </source>
</evidence>
<dbReference type="GO" id="GO:0006508">
    <property type="term" value="P:proteolysis"/>
    <property type="evidence" value="ECO:0007669"/>
    <property type="project" value="InterPro"/>
</dbReference>
<dbReference type="Gene3D" id="4.10.60.10">
    <property type="entry name" value="Zinc finger, CCHC-type"/>
    <property type="match status" value="1"/>
</dbReference>
<dbReference type="InterPro" id="IPR050951">
    <property type="entry name" value="Retrovirus_Pol_polyprotein"/>
</dbReference>
<dbReference type="PANTHER" id="PTHR37984:SF5">
    <property type="entry name" value="PROTEIN NYNRIN-LIKE"/>
    <property type="match status" value="1"/>
</dbReference>
<dbReference type="SUPFAM" id="SSF56672">
    <property type="entry name" value="DNA/RNA polymerases"/>
    <property type="match status" value="1"/>
</dbReference>
<keyword evidence="4" id="KW-0378">Hydrolase</keyword>
<dbReference type="GO" id="GO:0008270">
    <property type="term" value="F:zinc ion binding"/>
    <property type="evidence" value="ECO:0007669"/>
    <property type="project" value="InterPro"/>
</dbReference>
<accession>A0A6S7LTC2</accession>
<dbReference type="InterPro" id="IPR048270">
    <property type="entry name" value="PNMA_C"/>
</dbReference>
<feature type="region of interest" description="Disordered" evidence="5">
    <location>
        <begin position="171"/>
        <end position="226"/>
    </location>
</feature>
<organism evidence="6 7">
    <name type="scientific">Paramuricea clavata</name>
    <name type="common">Red gorgonian</name>
    <name type="synonym">Violescent sea-whip</name>
    <dbReference type="NCBI Taxonomy" id="317549"/>
    <lineage>
        <taxon>Eukaryota</taxon>
        <taxon>Metazoa</taxon>
        <taxon>Cnidaria</taxon>
        <taxon>Anthozoa</taxon>
        <taxon>Octocorallia</taxon>
        <taxon>Malacalcyonacea</taxon>
        <taxon>Plexauridae</taxon>
        <taxon>Paramuricea</taxon>
    </lineage>
</organism>
<reference evidence="6" key="1">
    <citation type="submission" date="2020-04" db="EMBL/GenBank/DDBJ databases">
        <authorList>
            <person name="Alioto T."/>
            <person name="Alioto T."/>
            <person name="Gomez Garrido J."/>
        </authorList>
    </citation>
    <scope>NUCLEOTIDE SEQUENCE</scope>
    <source>
        <strain evidence="6">A484AB</strain>
    </source>
</reference>
<dbReference type="InterPro" id="IPR036875">
    <property type="entry name" value="Znf_CCHC_sf"/>
</dbReference>
<evidence type="ECO:0000256" key="4">
    <source>
        <dbReference type="ARBA" id="ARBA00022759"/>
    </source>
</evidence>
<dbReference type="EMBL" id="CACRXK020031959">
    <property type="protein sequence ID" value="CAB4043283.1"/>
    <property type="molecule type" value="Genomic_DNA"/>
</dbReference>
<keyword evidence="2" id="KW-0548">Nucleotidyltransferase</keyword>
<dbReference type="SUPFAM" id="SSF57756">
    <property type="entry name" value="Retrovirus zinc finger-like domains"/>
    <property type="match status" value="1"/>
</dbReference>
<protein>
    <submittedName>
        <fullName evidence="6">Uncharacterized protein LOC110240409</fullName>
    </submittedName>
</protein>
<dbReference type="FunFam" id="3.30.70.270:FF:000020">
    <property type="entry name" value="Transposon Tf2-6 polyprotein-like Protein"/>
    <property type="match status" value="1"/>
</dbReference>
<feature type="compositionally biased region" description="Basic and acidic residues" evidence="5">
    <location>
        <begin position="205"/>
        <end position="226"/>
    </location>
</feature>
<dbReference type="InterPro" id="IPR043128">
    <property type="entry name" value="Rev_trsase/Diguanyl_cyclase"/>
</dbReference>
<dbReference type="GO" id="GO:0016779">
    <property type="term" value="F:nucleotidyltransferase activity"/>
    <property type="evidence" value="ECO:0007669"/>
    <property type="project" value="UniProtKB-KW"/>
</dbReference>
<sequence length="484" mass="54238">MAALQLPTLAPFPVLSDSATLSQRWTKWVKSFEYFLVASNVTDKKRQRALLLHLAGPEVHEVFETLSDTGDDYATALEKLDAYFKPQKNIPFERHMFRQATQDPSETMDTYVTRLKRLVQTCDYGTLSNEMIRDQVLEKCYSTRLRRRLLREETLTLDVILRIARALEASDRQAQQIEGTKNSESDAEKSSAYVIQPRSNTNTSREFRSERPAASPKRQDSPSDDRLPKRACYCCGRDGHRAKDASCPTNNKACNKCGKLGHFGRVCKSARRPEKSERVRHIEQRENNNFSDDDEYVFTLNDPKNSEQQTSVTITVHGTEIPVIIDSGASVNVLDKNTFNRLYNGPQNTIKLSDSRVKLFSYGAVTPLPVLGKFDAMVTIPAVSGETASSTNAQFIVVNTIDSGCLLGKSTAIALGLLRTNAPTNAGEVRSFLGLVNYCARFIPNLATISEPLRQLTRMGAKWAWGKPQQLAFNELKYSLTSDC</sequence>
<evidence type="ECO:0000313" key="6">
    <source>
        <dbReference type="EMBL" id="CAB4043283.1"/>
    </source>
</evidence>